<dbReference type="GeneID" id="20527482"/>
<reference evidence="4" key="1">
    <citation type="submission" date="2013-04" db="EMBL/GenBank/DDBJ databases">
        <title>The Genome Sequence of Fonticula alba ATCC 38817.</title>
        <authorList>
            <consortium name="The Broad Institute Genomics Platform"/>
            <person name="Russ C."/>
            <person name="Cuomo C."/>
            <person name="Burger G."/>
            <person name="Gray M.W."/>
            <person name="Holland P.W.H."/>
            <person name="King N."/>
            <person name="Lang F.B.F."/>
            <person name="Roger A.J."/>
            <person name="Ruiz-Trillo I."/>
            <person name="Brown M."/>
            <person name="Walker B."/>
            <person name="Young S."/>
            <person name="Zeng Q."/>
            <person name="Gargeya S."/>
            <person name="Fitzgerald M."/>
            <person name="Haas B."/>
            <person name="Abouelleil A."/>
            <person name="Allen A.W."/>
            <person name="Alvarado L."/>
            <person name="Arachchi H.M."/>
            <person name="Berlin A.M."/>
            <person name="Chapman S.B."/>
            <person name="Gainer-Dewar J."/>
            <person name="Goldberg J."/>
            <person name="Griggs A."/>
            <person name="Gujja S."/>
            <person name="Hansen M."/>
            <person name="Howarth C."/>
            <person name="Imamovic A."/>
            <person name="Ireland A."/>
            <person name="Larimer J."/>
            <person name="McCowan C."/>
            <person name="Murphy C."/>
            <person name="Pearson M."/>
            <person name="Poon T.W."/>
            <person name="Priest M."/>
            <person name="Roberts A."/>
            <person name="Saif S."/>
            <person name="Shea T."/>
            <person name="Sisk P."/>
            <person name="Sykes S."/>
            <person name="Wortman J."/>
            <person name="Nusbaum C."/>
            <person name="Birren B."/>
        </authorList>
    </citation>
    <scope>NUCLEOTIDE SEQUENCE [LARGE SCALE GENOMIC DNA]</scope>
    <source>
        <strain evidence="4">ATCC 38817</strain>
    </source>
</reference>
<feature type="domain" description="PH" evidence="2">
    <location>
        <begin position="31"/>
        <end position="191"/>
    </location>
</feature>
<feature type="region of interest" description="Disordered" evidence="1">
    <location>
        <begin position="1233"/>
        <end position="1259"/>
    </location>
</feature>
<proteinExistence type="predicted"/>
<evidence type="ECO:0000313" key="5">
    <source>
        <dbReference type="Proteomes" id="UP000030693"/>
    </source>
</evidence>
<dbReference type="InterPro" id="IPR001849">
    <property type="entry name" value="PH_domain"/>
</dbReference>
<feature type="compositionally biased region" description="Low complexity" evidence="1">
    <location>
        <begin position="443"/>
        <end position="454"/>
    </location>
</feature>
<feature type="compositionally biased region" description="Basic and acidic residues" evidence="1">
    <location>
        <begin position="1240"/>
        <end position="1252"/>
    </location>
</feature>
<evidence type="ECO:0000259" key="3">
    <source>
        <dbReference type="PROSITE" id="PS51823"/>
    </source>
</evidence>
<protein>
    <recommendedName>
        <fullName evidence="6">Clu domain-containing protein</fullName>
    </recommendedName>
</protein>
<feature type="region of interest" description="Disordered" evidence="1">
    <location>
        <begin position="640"/>
        <end position="664"/>
    </location>
</feature>
<sequence length="1700" mass="176867">MCAAPGPEAGRAQAPRPANPPAATGPSSQNPVLFESWVEVEPKWSFETWRRRRLILTDRSLLLVDASVPAPRAAALSTLGAAVGEPHASGVLSQFPVQLVTLVAPARQILDDKTAPGPLRAQLARLDARLAARVFVVEADAGERKHSGIGQLAQRLRGADPKAKLRRRLVMAARDANDCERWVGVLRQTCQHLSGSFSSSAGLADVSLEAAARLTLPRLEQAMPADTFARLGDPAGSCFGGSLVGGVVDDITLYGIRPAVLPHSELAVYEAYFRGFLDPEALSSAVPLEALGADAQAAASIVSGRMRGDWQARFERVLSDRRLTPGARAVSLARLCGAFGDSARSAVVSLVDGLAVGRAGTDAGVSLDSLSPHQAIRSSCGTMDLFFAADYRRALLEDARRRRERRTIDATSGMTLLGADSGDDSDDSADDEDHPFDHDDTLSDAGSESDGADSGPEDSEAGARPSRPAPGPGVVVRTVSPGKRARGAAGSAPGPETARLADEVLHAVNIGIWHKEAQQEFSGAAAAVAALAALTPGPEDDAPPGPCAADLLTVPMCCLVDFKGFRVFCRAVLSDGDEQPRFSAVDLAAHEQQAARAVAAVLGLVSAQDLLAEGPAASNAAPISASIVAKRLLNPVHRQRPAVDAPGGDAESPGLPSQPPAFLTGLSTLLPNTPPWHGTELPSAGEVRTSEGQRDQALRALDQHRRFRAELLLSRAGSAPVALSPEESLCVDAFRPTATVALAAANAAAATTALPSANGPAGPRQRRLQARLDAASLREGTAEREARLRALAADLAALAFIPADGSALVAEMHARGLNVRDVGWLLASAAVPAYVRRMCLVEMLARAGKYLVLGRLRVAAVRGTRGRHAPVALLRRDAARSEKAAVRALVAATNKMLVKNPASDRFYKRKVIPLLCLLFPDAGVLFAERASRRASLARDQLCPRALALALARVCQFSLRPGALSGTGTPVLQSADIAGFTVRAKPLSRLVTPVPGTEHDAPGAGSASGDLLTERACAHWLVTDTLAAGAFDLHARRRALTGPSLVRMARALAASGRPDSGGFLARAALGAALALSGAALDPATRDTGEPGRSAQAEDRLLAPSLPLGSGPCAAFIPAACALMDCLRDELLAGDFRLPPEDEWRAMAAAGPEADGPLGAETWAQGQVGRVYATALRLVEREWAVRPVRAKDAALDPAPHALLFQVHASAAGVFLAAAEYDRRARVAALLAQAAAGPEDSEQASHEEGKQRGADARPGALPPLVQPAELAEDQLRPGPRFLAAHLASQRVADTLLAPVGPAGQALRGQLAQVSATALAAVGRHAEACGHFARALDPAGADADLEALEQQAELAISHARSLLHWARDTRRQEEQQQQQQRRPAAAAAGSSTQGPDPSSERLVARAKHAAVDGLRHFQTLYQTPLSPQQLHSQRIGDLVVGLASGFILTAQVSGFDFLEAGWPAPAAVLSLARSSEGARRLALAVSRLDRAYQLLTTGRDTASGPGAAGGNLPPRGHSEDALTAWAAAEAAGPPSDPGAQSLTWKRHLLEVVRCLVTLRRVQVEGSLDGGPGAAAGAGSGTGLASATTLLAHPPAWLCSSRSWRTGCGAGPGCLNISGRCVAWPTAAVDSLLRDLHEEGPLAFINSRLDRVACLPAVLAPSAGHSAPGAVDETLPAAPARALRELRMLFRLVGATTVGVAADGS</sequence>
<gene>
    <name evidence="4" type="ORF">H696_02757</name>
</gene>
<dbReference type="InterPro" id="IPR025697">
    <property type="entry name" value="CLU_dom"/>
</dbReference>
<organism evidence="4">
    <name type="scientific">Fonticula alba</name>
    <name type="common">Slime mold</name>
    <dbReference type="NCBI Taxonomy" id="691883"/>
    <lineage>
        <taxon>Eukaryota</taxon>
        <taxon>Rotosphaerida</taxon>
        <taxon>Fonticulaceae</taxon>
        <taxon>Fonticula</taxon>
    </lineage>
</organism>
<feature type="region of interest" description="Disordered" evidence="1">
    <location>
        <begin position="410"/>
        <end position="496"/>
    </location>
</feature>
<dbReference type="STRING" id="691883.A0A058Z909"/>
<evidence type="ECO:0000259" key="2">
    <source>
        <dbReference type="PROSITE" id="PS50003"/>
    </source>
</evidence>
<dbReference type="Pfam" id="PF12807">
    <property type="entry name" value="eIF3_p135"/>
    <property type="match status" value="1"/>
</dbReference>
<dbReference type="Proteomes" id="UP000030693">
    <property type="component" value="Unassembled WGS sequence"/>
</dbReference>
<feature type="compositionally biased region" description="Low complexity" evidence="1">
    <location>
        <begin position="462"/>
        <end position="495"/>
    </location>
</feature>
<evidence type="ECO:0000256" key="1">
    <source>
        <dbReference type="SAM" id="MobiDB-lite"/>
    </source>
</evidence>
<feature type="domain" description="Clu" evidence="3">
    <location>
        <begin position="283"/>
        <end position="677"/>
    </location>
</feature>
<feature type="compositionally biased region" description="Low complexity" evidence="1">
    <location>
        <begin position="9"/>
        <end position="26"/>
    </location>
</feature>
<feature type="region of interest" description="Disordered" evidence="1">
    <location>
        <begin position="1495"/>
        <end position="1514"/>
    </location>
</feature>
<feature type="region of interest" description="Disordered" evidence="1">
    <location>
        <begin position="1"/>
        <end position="30"/>
    </location>
</feature>
<evidence type="ECO:0008006" key="6">
    <source>
        <dbReference type="Google" id="ProtNLM"/>
    </source>
</evidence>
<keyword evidence="5" id="KW-1185">Reference proteome</keyword>
<feature type="region of interest" description="Disordered" evidence="1">
    <location>
        <begin position="1364"/>
        <end position="1401"/>
    </location>
</feature>
<accession>A0A058Z909</accession>
<dbReference type="PROSITE" id="PS51823">
    <property type="entry name" value="CLU"/>
    <property type="match status" value="1"/>
</dbReference>
<dbReference type="RefSeq" id="XP_009494929.1">
    <property type="nucleotide sequence ID" value="XM_009496654.1"/>
</dbReference>
<evidence type="ECO:0000313" key="4">
    <source>
        <dbReference type="EMBL" id="KCV70413.1"/>
    </source>
</evidence>
<name>A0A058Z909_FONAL</name>
<feature type="compositionally biased region" description="Low complexity" evidence="1">
    <location>
        <begin position="1371"/>
        <end position="1391"/>
    </location>
</feature>
<dbReference type="InterPro" id="IPR033646">
    <property type="entry name" value="CLU-central"/>
</dbReference>
<dbReference type="PROSITE" id="PS50003">
    <property type="entry name" value="PH_DOMAIN"/>
    <property type="match status" value="1"/>
</dbReference>
<dbReference type="OrthoDB" id="1414216at2759"/>
<feature type="compositionally biased region" description="Acidic residues" evidence="1">
    <location>
        <begin position="421"/>
        <end position="434"/>
    </location>
</feature>
<dbReference type="EMBL" id="KB932204">
    <property type="protein sequence ID" value="KCV70413.1"/>
    <property type="molecule type" value="Genomic_DNA"/>
</dbReference>